<keyword evidence="7" id="KW-1185">Reference proteome</keyword>
<feature type="transmembrane region" description="Helical" evidence="4">
    <location>
        <begin position="44"/>
        <end position="66"/>
    </location>
</feature>
<dbReference type="Gene3D" id="1.20.1250.20">
    <property type="entry name" value="MFS general substrate transporter like domains"/>
    <property type="match status" value="1"/>
</dbReference>
<feature type="transmembrane region" description="Helical" evidence="4">
    <location>
        <begin position="103"/>
        <end position="125"/>
    </location>
</feature>
<evidence type="ECO:0000313" key="7">
    <source>
        <dbReference type="Proteomes" id="UP000739565"/>
    </source>
</evidence>
<feature type="transmembrane region" description="Helical" evidence="4">
    <location>
        <begin position="251"/>
        <end position="269"/>
    </location>
</feature>
<organism evidence="6 7">
    <name type="scientific">Zwartia hollandica</name>
    <dbReference type="NCBI Taxonomy" id="324606"/>
    <lineage>
        <taxon>Bacteria</taxon>
        <taxon>Pseudomonadati</taxon>
        <taxon>Pseudomonadota</taxon>
        <taxon>Betaproteobacteria</taxon>
        <taxon>Burkholderiales</taxon>
        <taxon>Alcaligenaceae</taxon>
        <taxon>Zwartia</taxon>
    </lineage>
</organism>
<feature type="transmembrane region" description="Helical" evidence="4">
    <location>
        <begin position="78"/>
        <end position="97"/>
    </location>
</feature>
<keyword evidence="1 4" id="KW-0812">Transmembrane</keyword>
<feature type="transmembrane region" description="Helical" evidence="4">
    <location>
        <begin position="306"/>
        <end position="330"/>
    </location>
</feature>
<keyword evidence="3 4" id="KW-0472">Membrane</keyword>
<gene>
    <name evidence="6" type="ORF">KZZ10_08900</name>
</gene>
<dbReference type="InterPro" id="IPR036259">
    <property type="entry name" value="MFS_trans_sf"/>
</dbReference>
<dbReference type="PANTHER" id="PTHR23534:SF1">
    <property type="entry name" value="MAJOR FACILITATOR SUPERFAMILY PROTEIN"/>
    <property type="match status" value="1"/>
</dbReference>
<proteinExistence type="predicted"/>
<evidence type="ECO:0000256" key="3">
    <source>
        <dbReference type="ARBA" id="ARBA00023136"/>
    </source>
</evidence>
<sequence length="402" mass="43552">MENTPKLFNKNLVLLILCQGIFLVNNITFVAINGLVGLSLSRVAWMATLPIMGYVVGGALSTSIVARAQRRFGRQKSFQLGLLVAIVSSLICAYAAYSKNFWLLVFGTFVAGYYSANGQLYRFAAAELTDVSLREKAISWVLAGGIIGAVVGPNLANYTKDSFDTPFLGAYLILTVAGFLGLLVMHFIEFPKISAAEKKAAGTGRTAWELLKQPVFLVAAVSSALGYGVMNLLMAATPLAMKVCGLPFSDAAFVLEWHVIGMFAPGFFTGSLIKKYGTGKIMWLGIFLNFVCILIALSGVDVMHFMLASFILGVGWNFLFTSATNLAMTAYRPEEKDRAQGVINFFVFTTMAVTSFSSGALVTTSGWDILNLGSLFPVVLMGVALLWLRHKDAQEKKRSVPN</sequence>
<feature type="transmembrane region" description="Helical" evidence="4">
    <location>
        <begin position="281"/>
        <end position="300"/>
    </location>
</feature>
<feature type="transmembrane region" description="Helical" evidence="4">
    <location>
        <begin position="342"/>
        <end position="363"/>
    </location>
</feature>
<dbReference type="InterPro" id="IPR011701">
    <property type="entry name" value="MFS"/>
</dbReference>
<evidence type="ECO:0000313" key="6">
    <source>
        <dbReference type="EMBL" id="MBZ1350761.1"/>
    </source>
</evidence>
<dbReference type="GO" id="GO:0022857">
    <property type="term" value="F:transmembrane transporter activity"/>
    <property type="evidence" value="ECO:0007669"/>
    <property type="project" value="InterPro"/>
</dbReference>
<feature type="transmembrane region" description="Helical" evidence="4">
    <location>
        <begin position="12"/>
        <end position="32"/>
    </location>
</feature>
<name>A0A953NCM1_9BURK</name>
<dbReference type="RefSeq" id="WP_259661171.1">
    <property type="nucleotide sequence ID" value="NZ_JAHXRI010000007.1"/>
</dbReference>
<reference evidence="6" key="1">
    <citation type="submission" date="2021-07" db="EMBL/GenBank/DDBJ databases">
        <title>New genus and species of the family Alcaligenaceae.</title>
        <authorList>
            <person name="Hahn M.W."/>
        </authorList>
    </citation>
    <scope>NUCLEOTIDE SEQUENCE</scope>
    <source>
        <strain evidence="6">LF4-65</strain>
    </source>
</reference>
<dbReference type="Pfam" id="PF07690">
    <property type="entry name" value="MFS_1"/>
    <property type="match status" value="1"/>
</dbReference>
<evidence type="ECO:0000259" key="5">
    <source>
        <dbReference type="PROSITE" id="PS50850"/>
    </source>
</evidence>
<feature type="transmembrane region" description="Helical" evidence="4">
    <location>
        <begin position="215"/>
        <end position="239"/>
    </location>
</feature>
<comment type="caution">
    <text evidence="6">The sequence shown here is derived from an EMBL/GenBank/DDBJ whole genome shotgun (WGS) entry which is preliminary data.</text>
</comment>
<dbReference type="PROSITE" id="PS50850">
    <property type="entry name" value="MFS"/>
    <property type="match status" value="2"/>
</dbReference>
<feature type="domain" description="Major facilitator superfamily (MFS) profile" evidence="5">
    <location>
        <begin position="215"/>
        <end position="402"/>
    </location>
</feature>
<feature type="transmembrane region" description="Helical" evidence="4">
    <location>
        <begin position="137"/>
        <end position="156"/>
    </location>
</feature>
<dbReference type="PANTHER" id="PTHR23534">
    <property type="entry name" value="MFS PERMEASE"/>
    <property type="match status" value="1"/>
</dbReference>
<dbReference type="SUPFAM" id="SSF103473">
    <property type="entry name" value="MFS general substrate transporter"/>
    <property type="match status" value="1"/>
</dbReference>
<protein>
    <submittedName>
        <fullName evidence="6">MFS transporter</fullName>
    </submittedName>
</protein>
<evidence type="ECO:0000256" key="1">
    <source>
        <dbReference type="ARBA" id="ARBA00022692"/>
    </source>
</evidence>
<evidence type="ECO:0000256" key="4">
    <source>
        <dbReference type="SAM" id="Phobius"/>
    </source>
</evidence>
<accession>A0A953NCM1</accession>
<dbReference type="AlphaFoldDB" id="A0A953NCM1"/>
<dbReference type="InterPro" id="IPR020846">
    <property type="entry name" value="MFS_dom"/>
</dbReference>
<feature type="transmembrane region" description="Helical" evidence="4">
    <location>
        <begin position="168"/>
        <end position="188"/>
    </location>
</feature>
<evidence type="ECO:0000256" key="2">
    <source>
        <dbReference type="ARBA" id="ARBA00022989"/>
    </source>
</evidence>
<feature type="transmembrane region" description="Helical" evidence="4">
    <location>
        <begin position="369"/>
        <end position="388"/>
    </location>
</feature>
<keyword evidence="2 4" id="KW-1133">Transmembrane helix</keyword>
<dbReference type="Proteomes" id="UP000739565">
    <property type="component" value="Unassembled WGS sequence"/>
</dbReference>
<feature type="domain" description="Major facilitator superfamily (MFS) profile" evidence="5">
    <location>
        <begin position="1"/>
        <end position="193"/>
    </location>
</feature>
<dbReference type="EMBL" id="JAHXRI010000007">
    <property type="protein sequence ID" value="MBZ1350761.1"/>
    <property type="molecule type" value="Genomic_DNA"/>
</dbReference>